<sequence length="134" mass="14421">MPLEKLIFKPGIVKEATDYAEGGGWTDGNLVRFRKNRVEKIGGWKKLGTSNFLGTPRAGHAWIALDGTKYFGVGTNLKYYIEQGDSYFDVTPIRSTTSAGDVTFAATNGSSTITVTDTSHGAENNDFVTFSGAA</sequence>
<dbReference type="EMBL" id="DNAN01000487">
    <property type="protein sequence ID" value="HAW76783.1"/>
    <property type="molecule type" value="Genomic_DNA"/>
</dbReference>
<dbReference type="InterPro" id="IPR023366">
    <property type="entry name" value="ATP_synth_asu-like_sf"/>
</dbReference>
<comment type="caution">
    <text evidence="1">The sequence shown here is derived from an EMBL/GenBank/DDBJ whole genome shotgun (WGS) entry which is preliminary data.</text>
</comment>
<evidence type="ECO:0000313" key="1">
    <source>
        <dbReference type="EMBL" id="HAW76783.1"/>
    </source>
</evidence>
<proteinExistence type="predicted"/>
<accession>A0A350P666</accession>
<protein>
    <submittedName>
        <fullName evidence="1">Uncharacterized protein</fullName>
    </submittedName>
</protein>
<dbReference type="AlphaFoldDB" id="A0A350P666"/>
<dbReference type="Gene3D" id="2.40.30.20">
    <property type="match status" value="1"/>
</dbReference>
<feature type="non-terminal residue" evidence="1">
    <location>
        <position position="134"/>
    </location>
</feature>
<name>A0A350P666_9ALTE</name>
<gene>
    <name evidence="1" type="ORF">DCW74_13735</name>
</gene>
<organism evidence="1 2">
    <name type="scientific">Alteromonas australica</name>
    <dbReference type="NCBI Taxonomy" id="589873"/>
    <lineage>
        <taxon>Bacteria</taxon>
        <taxon>Pseudomonadati</taxon>
        <taxon>Pseudomonadota</taxon>
        <taxon>Gammaproteobacteria</taxon>
        <taxon>Alteromonadales</taxon>
        <taxon>Alteromonadaceae</taxon>
        <taxon>Alteromonas/Salinimonas group</taxon>
        <taxon>Alteromonas</taxon>
    </lineage>
</organism>
<evidence type="ECO:0000313" key="2">
    <source>
        <dbReference type="Proteomes" id="UP000263517"/>
    </source>
</evidence>
<dbReference type="Proteomes" id="UP000263517">
    <property type="component" value="Unassembled WGS sequence"/>
</dbReference>
<reference evidence="1 2" key="1">
    <citation type="journal article" date="2018" name="Nat. Biotechnol.">
        <title>A standardized bacterial taxonomy based on genome phylogeny substantially revises the tree of life.</title>
        <authorList>
            <person name="Parks D.H."/>
            <person name="Chuvochina M."/>
            <person name="Waite D.W."/>
            <person name="Rinke C."/>
            <person name="Skarshewski A."/>
            <person name="Chaumeil P.A."/>
            <person name="Hugenholtz P."/>
        </authorList>
    </citation>
    <scope>NUCLEOTIDE SEQUENCE [LARGE SCALE GENOMIC DNA]</scope>
    <source>
        <strain evidence="1">UBA11978</strain>
    </source>
</reference>